<reference evidence="1 2" key="1">
    <citation type="submission" date="2017-12" db="EMBL/GenBank/DDBJ databases">
        <title>Integrating genomic resources of turbot (Scophthalmus maximus) in depth evaluation of genetic and physical mapping variation across individuals.</title>
        <authorList>
            <person name="Martinez P."/>
        </authorList>
    </citation>
    <scope>NUCLEOTIDE SEQUENCE [LARGE SCALE GENOMIC DNA]</scope>
</reference>
<gene>
    <name evidence="1" type="ORF">SMAX5B_008165</name>
</gene>
<evidence type="ECO:0000313" key="2">
    <source>
        <dbReference type="Proteomes" id="UP000246464"/>
    </source>
</evidence>
<evidence type="ECO:0000313" key="1">
    <source>
        <dbReference type="EMBL" id="AWP19827.1"/>
    </source>
</evidence>
<name>A0A2U9CT84_SCOMX</name>
<dbReference type="Proteomes" id="UP000246464">
    <property type="component" value="Chromosome 20"/>
</dbReference>
<proteinExistence type="predicted"/>
<accession>A0A2U9CT84</accession>
<dbReference type="EMBL" id="CP026262">
    <property type="protein sequence ID" value="AWP19827.1"/>
    <property type="molecule type" value="Genomic_DNA"/>
</dbReference>
<dbReference type="AlphaFoldDB" id="A0A2U9CT84"/>
<organism evidence="1 2">
    <name type="scientific">Scophthalmus maximus</name>
    <name type="common">Turbot</name>
    <name type="synonym">Psetta maxima</name>
    <dbReference type="NCBI Taxonomy" id="52904"/>
    <lineage>
        <taxon>Eukaryota</taxon>
        <taxon>Metazoa</taxon>
        <taxon>Chordata</taxon>
        <taxon>Craniata</taxon>
        <taxon>Vertebrata</taxon>
        <taxon>Euteleostomi</taxon>
        <taxon>Actinopterygii</taxon>
        <taxon>Neopterygii</taxon>
        <taxon>Teleostei</taxon>
        <taxon>Neoteleostei</taxon>
        <taxon>Acanthomorphata</taxon>
        <taxon>Carangaria</taxon>
        <taxon>Pleuronectiformes</taxon>
        <taxon>Pleuronectoidei</taxon>
        <taxon>Scophthalmidae</taxon>
        <taxon>Scophthalmus</taxon>
    </lineage>
</organism>
<keyword evidence="2" id="KW-1185">Reference proteome</keyword>
<sequence length="78" mass="8513">MNSSSSNELLQGVSWTPGPSCYLSFTTCTHSKLSHRQDDRAERFTPGKEITIGLNAAACMGEPLGFHHLLHFAHSVTP</sequence>
<protein>
    <submittedName>
        <fullName evidence="1">Uncharacterized protein</fullName>
    </submittedName>
</protein>